<dbReference type="PANTHER" id="PTHR45648:SF85">
    <property type="entry name" value="A, PUTATIVE (AFU_ORTHOLOGUE AFUA_2G10760)-RELATED"/>
    <property type="match status" value="1"/>
</dbReference>
<accession>A0ABR1JVK3</accession>
<dbReference type="PANTHER" id="PTHR45648">
    <property type="entry name" value="GDSL LIPASE/ACYLHYDROLASE FAMILY PROTEIN (AFU_ORTHOLOGUE AFUA_4G14700)"/>
    <property type="match status" value="1"/>
</dbReference>
<name>A0ABR1JVK3_9AGAR</name>
<dbReference type="InterPro" id="IPR036514">
    <property type="entry name" value="SGNH_hydro_sf"/>
</dbReference>
<comment type="caution">
    <text evidence="2">The sequence shown here is derived from an EMBL/GenBank/DDBJ whole genome shotgun (WGS) entry which is preliminary data.</text>
</comment>
<proteinExistence type="predicted"/>
<dbReference type="Gene3D" id="3.40.50.1110">
    <property type="entry name" value="SGNH hydrolase"/>
    <property type="match status" value="1"/>
</dbReference>
<evidence type="ECO:0008006" key="4">
    <source>
        <dbReference type="Google" id="ProtNLM"/>
    </source>
</evidence>
<dbReference type="Pfam" id="PF00657">
    <property type="entry name" value="Lipase_GDSL"/>
    <property type="match status" value="1"/>
</dbReference>
<dbReference type="InterPro" id="IPR001087">
    <property type="entry name" value="GDSL"/>
</dbReference>
<evidence type="ECO:0000256" key="1">
    <source>
        <dbReference type="ARBA" id="ARBA00022801"/>
    </source>
</evidence>
<keyword evidence="1" id="KW-0378">Hydrolase</keyword>
<reference evidence="2 3" key="1">
    <citation type="submission" date="2024-01" db="EMBL/GenBank/DDBJ databases">
        <title>A draft genome for the cacao thread blight pathogen Marasmiellus scandens.</title>
        <authorList>
            <person name="Baruah I.K."/>
            <person name="Leung J."/>
            <person name="Bukari Y."/>
            <person name="Amoako-Attah I."/>
            <person name="Meinhardt L.W."/>
            <person name="Bailey B.A."/>
            <person name="Cohen S.P."/>
        </authorList>
    </citation>
    <scope>NUCLEOTIDE SEQUENCE [LARGE SCALE GENOMIC DNA]</scope>
    <source>
        <strain evidence="2 3">GH-19</strain>
    </source>
</reference>
<dbReference type="EMBL" id="JBANRG010000004">
    <property type="protein sequence ID" value="KAK7467228.1"/>
    <property type="molecule type" value="Genomic_DNA"/>
</dbReference>
<gene>
    <name evidence="2" type="ORF">VKT23_004286</name>
</gene>
<dbReference type="Proteomes" id="UP001498398">
    <property type="component" value="Unassembled WGS sequence"/>
</dbReference>
<keyword evidence="3" id="KW-1185">Reference proteome</keyword>
<sequence>MSKVYQITSSWSGFSSVKKLMIFGDSYSSVGYVGSDPHPSASNPLGVPFPGLETCMWNEAGTPNWVGHFITKYSSPRFDPEGKVQVEEFSDAPILVYDFAVGGQTVSGVAGQIEDKFLPSVGKKPDWAPWDITDSLFVTWIGINDCAYAKEHAKNIARLFELQEKLYDAGARNFLFFDVPPIHRCPGVHQRQEKAASETHSNWNTHLRSALDSFTKSHPDSTVLLFSSFEVFNHILDEYEAYGFKAKEIRQPFGAVWNDFLHPTSKIHDILAAHFADFLQSVSLPASARES</sequence>
<dbReference type="SUPFAM" id="SSF52266">
    <property type="entry name" value="SGNH hydrolase"/>
    <property type="match status" value="1"/>
</dbReference>
<organism evidence="2 3">
    <name type="scientific">Marasmiellus scandens</name>
    <dbReference type="NCBI Taxonomy" id="2682957"/>
    <lineage>
        <taxon>Eukaryota</taxon>
        <taxon>Fungi</taxon>
        <taxon>Dikarya</taxon>
        <taxon>Basidiomycota</taxon>
        <taxon>Agaricomycotina</taxon>
        <taxon>Agaricomycetes</taxon>
        <taxon>Agaricomycetidae</taxon>
        <taxon>Agaricales</taxon>
        <taxon>Marasmiineae</taxon>
        <taxon>Omphalotaceae</taxon>
        <taxon>Marasmiellus</taxon>
    </lineage>
</organism>
<protein>
    <recommendedName>
        <fullName evidence="4">Carbohydrate esterase family 16 protein</fullName>
    </recommendedName>
</protein>
<evidence type="ECO:0000313" key="2">
    <source>
        <dbReference type="EMBL" id="KAK7467228.1"/>
    </source>
</evidence>
<dbReference type="InterPro" id="IPR051058">
    <property type="entry name" value="GDSL_Est/Lipase"/>
</dbReference>
<evidence type="ECO:0000313" key="3">
    <source>
        <dbReference type="Proteomes" id="UP001498398"/>
    </source>
</evidence>